<evidence type="ECO:0000313" key="2">
    <source>
        <dbReference type="EMBL" id="MBW0138566.1"/>
    </source>
</evidence>
<proteinExistence type="predicted"/>
<dbReference type="EMBL" id="JADQDK010000001">
    <property type="protein sequence ID" value="MBW0138566.1"/>
    <property type="molecule type" value="Genomic_DNA"/>
</dbReference>
<evidence type="ECO:0000313" key="3">
    <source>
        <dbReference type="Proteomes" id="UP000694287"/>
    </source>
</evidence>
<organism evidence="2 3">
    <name type="scientific">Pseudonocardia abyssalis</name>
    <dbReference type="NCBI Taxonomy" id="2792008"/>
    <lineage>
        <taxon>Bacteria</taxon>
        <taxon>Bacillati</taxon>
        <taxon>Actinomycetota</taxon>
        <taxon>Actinomycetes</taxon>
        <taxon>Pseudonocardiales</taxon>
        <taxon>Pseudonocardiaceae</taxon>
        <taxon>Pseudonocardia</taxon>
    </lineage>
</organism>
<accession>A0ABS6V2N6</accession>
<evidence type="ECO:0000256" key="1">
    <source>
        <dbReference type="SAM" id="SignalP"/>
    </source>
</evidence>
<comment type="caution">
    <text evidence="2">The sequence shown here is derived from an EMBL/GenBank/DDBJ whole genome shotgun (WGS) entry which is preliminary data.</text>
</comment>
<keyword evidence="1" id="KW-0732">Signal</keyword>
<dbReference type="Proteomes" id="UP000694287">
    <property type="component" value="Unassembled WGS sequence"/>
</dbReference>
<feature type="signal peptide" evidence="1">
    <location>
        <begin position="1"/>
        <end position="21"/>
    </location>
</feature>
<reference evidence="2 3" key="1">
    <citation type="submission" date="2020-11" db="EMBL/GenBank/DDBJ databases">
        <title>Pseudonocardia abyssalis sp. nov. and Pseudonocardia oceani sp. nov., description and phylogenomic analysis of two novel actinomycetes isolated from the deep Southern Ocean.</title>
        <authorList>
            <person name="Parra J."/>
        </authorList>
    </citation>
    <scope>NUCLEOTIDE SEQUENCE [LARGE SCALE GENOMIC DNA]</scope>
    <source>
        <strain evidence="2 3">KRD-168</strain>
    </source>
</reference>
<evidence type="ECO:0008006" key="4">
    <source>
        <dbReference type="Google" id="ProtNLM"/>
    </source>
</evidence>
<feature type="chain" id="PRO_5046504270" description="DUF732 domain-containing protein" evidence="1">
    <location>
        <begin position="22"/>
        <end position="116"/>
    </location>
</feature>
<sequence length="116" mass="11622">MSTTSIIAVVSLALLGGCASTGGSGEVAVEPLSPRQAAEQAYMAIIVNQGALTSTEADMIAYGDAACEFLANSSQVNGAAQGRRLAESMFVLQGDVSQSQASAIFGAAENSGLCES</sequence>
<name>A0ABS6V2N6_9PSEU</name>
<protein>
    <recommendedName>
        <fullName evidence="4">DUF732 domain-containing protein</fullName>
    </recommendedName>
</protein>
<keyword evidence="3" id="KW-1185">Reference proteome</keyword>
<gene>
    <name evidence="2" type="ORF">I4I81_30515</name>
</gene>
<dbReference type="RefSeq" id="WP_218601157.1">
    <property type="nucleotide sequence ID" value="NZ_JADQDJ010000012.1"/>
</dbReference>